<protein>
    <submittedName>
        <fullName evidence="2">Uncharacterized protein</fullName>
    </submittedName>
</protein>
<reference evidence="2" key="1">
    <citation type="submission" date="2021-03" db="EMBL/GenBank/DDBJ databases">
        <authorList>
            <person name="Wang G."/>
        </authorList>
    </citation>
    <scope>NUCLEOTIDE SEQUENCE</scope>
    <source>
        <strain evidence="2">KCTC 12899</strain>
    </source>
</reference>
<dbReference type="RefSeq" id="WP_207857442.1">
    <property type="nucleotide sequence ID" value="NZ_JAFREP010000004.1"/>
</dbReference>
<dbReference type="EMBL" id="JAFREP010000004">
    <property type="protein sequence ID" value="MBO1317927.1"/>
    <property type="molecule type" value="Genomic_DNA"/>
</dbReference>
<dbReference type="Proteomes" id="UP000664417">
    <property type="component" value="Unassembled WGS sequence"/>
</dbReference>
<evidence type="ECO:0000313" key="2">
    <source>
        <dbReference type="EMBL" id="MBO1317927.1"/>
    </source>
</evidence>
<feature type="signal peptide" evidence="1">
    <location>
        <begin position="1"/>
        <end position="27"/>
    </location>
</feature>
<proteinExistence type="predicted"/>
<keyword evidence="3" id="KW-1185">Reference proteome</keyword>
<comment type="caution">
    <text evidence="2">The sequence shown here is derived from an EMBL/GenBank/DDBJ whole genome shotgun (WGS) entry which is preliminary data.</text>
</comment>
<evidence type="ECO:0000256" key="1">
    <source>
        <dbReference type="SAM" id="SignalP"/>
    </source>
</evidence>
<organism evidence="2 3">
    <name type="scientific">Acanthopleuribacter pedis</name>
    <dbReference type="NCBI Taxonomy" id="442870"/>
    <lineage>
        <taxon>Bacteria</taxon>
        <taxon>Pseudomonadati</taxon>
        <taxon>Acidobacteriota</taxon>
        <taxon>Holophagae</taxon>
        <taxon>Acanthopleuribacterales</taxon>
        <taxon>Acanthopleuribacteraceae</taxon>
        <taxon>Acanthopleuribacter</taxon>
    </lineage>
</organism>
<feature type="chain" id="PRO_5035312331" evidence="1">
    <location>
        <begin position="28"/>
        <end position="158"/>
    </location>
</feature>
<dbReference type="AlphaFoldDB" id="A0A8J7U1V5"/>
<gene>
    <name evidence="2" type="ORF">J3U88_05595</name>
</gene>
<name>A0A8J7U1V5_9BACT</name>
<sequence length="158" mass="17344">MKGSKITRLLAMTMVAGFLFGSLTAFAQGDIRSKIKLVVDKNPDIKKIGVYFNKDQVSADQIPNLVGSAAIIKVPLASLRDVSQALNQVLNNYEIQAVFLVDDGKKLVTNSRTVKYFVKMGLKKNFMTFSDAETLDVKVSGRIAMRDGKLGLELADDQ</sequence>
<accession>A0A8J7U1V5</accession>
<evidence type="ECO:0000313" key="3">
    <source>
        <dbReference type="Proteomes" id="UP000664417"/>
    </source>
</evidence>
<keyword evidence="1" id="KW-0732">Signal</keyword>